<proteinExistence type="predicted"/>
<dbReference type="Pfam" id="PF00664">
    <property type="entry name" value="ABC_membrane"/>
    <property type="match status" value="1"/>
</dbReference>
<dbReference type="SMART" id="SM00382">
    <property type="entry name" value="AAA"/>
    <property type="match status" value="1"/>
</dbReference>
<dbReference type="InterPro" id="IPR003593">
    <property type="entry name" value="AAA+_ATPase"/>
</dbReference>
<organism evidence="10 11">
    <name type="scientific">Ruminococcus albus SY3</name>
    <dbReference type="NCBI Taxonomy" id="1341156"/>
    <lineage>
        <taxon>Bacteria</taxon>
        <taxon>Bacillati</taxon>
        <taxon>Bacillota</taxon>
        <taxon>Clostridia</taxon>
        <taxon>Eubacteriales</taxon>
        <taxon>Oscillospiraceae</taxon>
        <taxon>Ruminococcus</taxon>
    </lineage>
</organism>
<keyword evidence="6 7" id="KW-0472">Membrane</keyword>
<dbReference type="Pfam" id="PF00005">
    <property type="entry name" value="ABC_tran"/>
    <property type="match status" value="1"/>
</dbReference>
<dbReference type="InterPro" id="IPR003439">
    <property type="entry name" value="ABC_transporter-like_ATP-bd"/>
</dbReference>
<feature type="transmembrane region" description="Helical" evidence="7">
    <location>
        <begin position="126"/>
        <end position="151"/>
    </location>
</feature>
<dbReference type="PATRIC" id="fig|1341156.4.peg.1266"/>
<dbReference type="PROSITE" id="PS50893">
    <property type="entry name" value="ABC_TRANSPORTER_2"/>
    <property type="match status" value="1"/>
</dbReference>
<feature type="transmembrane region" description="Helical" evidence="7">
    <location>
        <begin position="157"/>
        <end position="177"/>
    </location>
</feature>
<feature type="transmembrane region" description="Helical" evidence="7">
    <location>
        <begin position="242"/>
        <end position="267"/>
    </location>
</feature>
<keyword evidence="11" id="KW-1185">Reference proteome</keyword>
<feature type="domain" description="ABC transmembrane type-1" evidence="9">
    <location>
        <begin position="21"/>
        <end position="302"/>
    </location>
</feature>
<evidence type="ECO:0000259" key="8">
    <source>
        <dbReference type="PROSITE" id="PS50893"/>
    </source>
</evidence>
<comment type="caution">
    <text evidence="10">The sequence shown here is derived from an EMBL/GenBank/DDBJ whole genome shotgun (WGS) entry which is preliminary data.</text>
</comment>
<accession>A0A011UHZ5</accession>
<dbReference type="InterPro" id="IPR011527">
    <property type="entry name" value="ABC1_TM_dom"/>
</dbReference>
<evidence type="ECO:0000256" key="2">
    <source>
        <dbReference type="ARBA" id="ARBA00022692"/>
    </source>
</evidence>
<evidence type="ECO:0000259" key="9">
    <source>
        <dbReference type="PROSITE" id="PS50929"/>
    </source>
</evidence>
<protein>
    <recommendedName>
        <fullName evidence="12">ABC transporter ATP-binding protein</fullName>
    </recommendedName>
</protein>
<evidence type="ECO:0000313" key="11">
    <source>
        <dbReference type="Proteomes" id="UP000021369"/>
    </source>
</evidence>
<dbReference type="GO" id="GO:0015421">
    <property type="term" value="F:ABC-type oligopeptide transporter activity"/>
    <property type="evidence" value="ECO:0007669"/>
    <property type="project" value="TreeGrafter"/>
</dbReference>
<dbReference type="PANTHER" id="PTHR43394:SF1">
    <property type="entry name" value="ATP-BINDING CASSETTE SUB-FAMILY B MEMBER 10, MITOCHONDRIAL"/>
    <property type="match status" value="1"/>
</dbReference>
<evidence type="ECO:0000256" key="3">
    <source>
        <dbReference type="ARBA" id="ARBA00022741"/>
    </source>
</evidence>
<keyword evidence="5 7" id="KW-1133">Transmembrane helix</keyword>
<dbReference type="EMBL" id="JEOB01000002">
    <property type="protein sequence ID" value="EXM40309.1"/>
    <property type="molecule type" value="Genomic_DNA"/>
</dbReference>
<dbReference type="InterPro" id="IPR036640">
    <property type="entry name" value="ABC1_TM_sf"/>
</dbReference>
<dbReference type="GO" id="GO:0016887">
    <property type="term" value="F:ATP hydrolysis activity"/>
    <property type="evidence" value="ECO:0007669"/>
    <property type="project" value="InterPro"/>
</dbReference>
<dbReference type="InterPro" id="IPR039421">
    <property type="entry name" value="Type_1_exporter"/>
</dbReference>
<dbReference type="Proteomes" id="UP000021369">
    <property type="component" value="Unassembled WGS sequence"/>
</dbReference>
<dbReference type="CDD" id="cd07346">
    <property type="entry name" value="ABC_6TM_exporters"/>
    <property type="match status" value="1"/>
</dbReference>
<evidence type="ECO:0000256" key="5">
    <source>
        <dbReference type="ARBA" id="ARBA00022989"/>
    </source>
</evidence>
<dbReference type="Gene3D" id="3.40.50.300">
    <property type="entry name" value="P-loop containing nucleotide triphosphate hydrolases"/>
    <property type="match status" value="1"/>
</dbReference>
<gene>
    <name evidence="10" type="ORF">RASY3_09840</name>
</gene>
<keyword evidence="2 7" id="KW-0812">Transmembrane</keyword>
<evidence type="ECO:0000256" key="6">
    <source>
        <dbReference type="ARBA" id="ARBA00023136"/>
    </source>
</evidence>
<feature type="transmembrane region" description="Helical" evidence="7">
    <location>
        <begin position="59"/>
        <end position="77"/>
    </location>
</feature>
<dbReference type="PANTHER" id="PTHR43394">
    <property type="entry name" value="ATP-DEPENDENT PERMEASE MDL1, MITOCHONDRIAL"/>
    <property type="match status" value="1"/>
</dbReference>
<evidence type="ECO:0000256" key="1">
    <source>
        <dbReference type="ARBA" id="ARBA00004651"/>
    </source>
</evidence>
<keyword evidence="3" id="KW-0547">Nucleotide-binding</keyword>
<dbReference type="OrthoDB" id="9762778at2"/>
<evidence type="ECO:0000313" key="10">
    <source>
        <dbReference type="EMBL" id="EXM40309.1"/>
    </source>
</evidence>
<dbReference type="AlphaFoldDB" id="A0A011UHZ5"/>
<evidence type="ECO:0000256" key="4">
    <source>
        <dbReference type="ARBA" id="ARBA00022840"/>
    </source>
</evidence>
<feature type="domain" description="ABC transporter" evidence="8">
    <location>
        <begin position="343"/>
        <end position="574"/>
    </location>
</feature>
<dbReference type="GO" id="GO:0005524">
    <property type="term" value="F:ATP binding"/>
    <property type="evidence" value="ECO:0007669"/>
    <property type="project" value="UniProtKB-KW"/>
</dbReference>
<evidence type="ECO:0008006" key="12">
    <source>
        <dbReference type="Google" id="ProtNLM"/>
    </source>
</evidence>
<keyword evidence="4" id="KW-0067">ATP-binding</keyword>
<dbReference type="SUPFAM" id="SSF90123">
    <property type="entry name" value="ABC transporter transmembrane region"/>
    <property type="match status" value="1"/>
</dbReference>
<reference evidence="10 11" key="1">
    <citation type="submission" date="2013-06" db="EMBL/GenBank/DDBJ databases">
        <title>Rumen cellulosomics: divergent fiber-degrading strategies revealed by comparative genome-wide analysis of six Ruminococcal strains.</title>
        <authorList>
            <person name="Dassa B."/>
            <person name="Borovok I."/>
            <person name="Lamed R."/>
            <person name="Flint H."/>
            <person name="Yeoman C.J."/>
            <person name="White B."/>
            <person name="Bayer E.A."/>
        </authorList>
    </citation>
    <scope>NUCLEOTIDE SEQUENCE [LARGE SCALE GENOMIC DNA]</scope>
    <source>
        <strain evidence="10 11">SY3</strain>
    </source>
</reference>
<dbReference type="InterPro" id="IPR027417">
    <property type="entry name" value="P-loop_NTPase"/>
</dbReference>
<name>A0A011UHZ5_RUMAL</name>
<dbReference type="Gene3D" id="1.20.1560.10">
    <property type="entry name" value="ABC transporter type 1, transmembrane domain"/>
    <property type="match status" value="1"/>
</dbReference>
<evidence type="ECO:0000256" key="7">
    <source>
        <dbReference type="SAM" id="Phobius"/>
    </source>
</evidence>
<dbReference type="SUPFAM" id="SSF52540">
    <property type="entry name" value="P-loop containing nucleoside triphosphate hydrolases"/>
    <property type="match status" value="1"/>
</dbReference>
<dbReference type="RefSeq" id="WP_037287432.1">
    <property type="nucleotide sequence ID" value="NZ_JEOB01000002.1"/>
</dbReference>
<dbReference type="GO" id="GO:0005886">
    <property type="term" value="C:plasma membrane"/>
    <property type="evidence" value="ECO:0007669"/>
    <property type="project" value="UniProtKB-SubCell"/>
</dbReference>
<sequence>MNNSAIKWLYAVPKNKKLYILALMLVQAILGASGVMYALLLRNIVDNATAHNKTDFRNYVIITVLLVLAQIGMKAVLRWLNELSKSTFENIFKARLMRNILHKDFASVNAVHSGEWLNRLTNDTVVVANAYVEILPGLVGMIVKMISAVIMLIVLDWRFACVLLPCGSLLIGLTYAFRKVLKKLHKQVQERDGKLRIFLQEHIGSMMIIRSFAAEQQTEDEAVTKMQEHQSSRMKKNRFSNLCNIGFGTAMNGMYLFGVGYCGYGILLGTISYGTLTAITQLISQIQAPFANITGYLPRFYAMTASAERLMEIEGFSDDSEKSAPDIDTVKKYYTDKLRSFGLKNADFTYYPAVDSIKDLSKENQPIILKNISIDIKKGEYIAFTGHSGCGKSTVLKLLMSIYRLDSGEHYLIDTDGKKTLSAEWHRLFAYVPQGNQLMSGTIREVVSFADKADMQNDERINMALHIACADDFVSELECGIDTQLGERGTGLSEGQMQRIAIARAIYSDSPILLLDEATSALDEHTEKRLLHNLRSMTDKTVVIITHRPAALEICDRVIDFGNTGTENKQTVSV</sequence>
<comment type="subcellular location">
    <subcellularLocation>
        <location evidence="1">Cell membrane</location>
        <topology evidence="1">Multi-pass membrane protein</topology>
    </subcellularLocation>
</comment>
<dbReference type="PROSITE" id="PS50929">
    <property type="entry name" value="ABC_TM1F"/>
    <property type="match status" value="1"/>
</dbReference>
<feature type="transmembrane region" description="Helical" evidence="7">
    <location>
        <begin position="18"/>
        <end position="39"/>
    </location>
</feature>